<comment type="subcellular location">
    <subcellularLocation>
        <location evidence="1 12">Mitochondrion membrane</location>
        <topology evidence="1 12">Single-pass membrane protein</topology>
    </subcellularLocation>
</comment>
<dbReference type="Pfam" id="PF00895">
    <property type="entry name" value="ATP-synt_8"/>
    <property type="match status" value="1"/>
</dbReference>
<proteinExistence type="inferred from homology"/>
<gene>
    <name evidence="13" type="primary">ATPase8</name>
</gene>
<dbReference type="GO" id="GO:0031966">
    <property type="term" value="C:mitochondrial membrane"/>
    <property type="evidence" value="ECO:0007669"/>
    <property type="project" value="UniProtKB-SubCell"/>
</dbReference>
<keyword evidence="9 12" id="KW-0496">Mitochondrion</keyword>
<name>Q17U67_9TELE</name>
<geneLocation type="mitochondrion" evidence="13"/>
<organism evidence="13">
    <name type="scientific">Ventrifossa garmani</name>
    <name type="common">Sagami grenadier</name>
    <dbReference type="NCBI Taxonomy" id="332670"/>
    <lineage>
        <taxon>Eukaryota</taxon>
        <taxon>Metazoa</taxon>
        <taxon>Chordata</taxon>
        <taxon>Craniata</taxon>
        <taxon>Vertebrata</taxon>
        <taxon>Euteleostomi</taxon>
        <taxon>Actinopterygii</taxon>
        <taxon>Neopterygii</taxon>
        <taxon>Teleostei</taxon>
        <taxon>Neoteleostei</taxon>
        <taxon>Acanthomorphata</taxon>
        <taxon>Zeiogadaria</taxon>
        <taxon>Gadariae</taxon>
        <taxon>Gadiformes</taxon>
        <taxon>Macrouroidei</taxon>
        <taxon>Macrouridae</taxon>
        <taxon>Macrourinae</taxon>
        <taxon>Ventrifossa</taxon>
    </lineage>
</organism>
<keyword evidence="11" id="KW-0066">ATP synthesis</keyword>
<keyword evidence="4 12" id="KW-0138">CF(0)</keyword>
<evidence type="ECO:0000256" key="8">
    <source>
        <dbReference type="ARBA" id="ARBA00023065"/>
    </source>
</evidence>
<keyword evidence="3 12" id="KW-0813">Transport</keyword>
<comment type="similarity">
    <text evidence="2 12">Belongs to the ATPase protein 8 family.</text>
</comment>
<evidence type="ECO:0000256" key="12">
    <source>
        <dbReference type="RuleBase" id="RU003661"/>
    </source>
</evidence>
<dbReference type="GO" id="GO:0045259">
    <property type="term" value="C:proton-transporting ATP synthase complex"/>
    <property type="evidence" value="ECO:0007669"/>
    <property type="project" value="UniProtKB-KW"/>
</dbReference>
<accession>Q17U67</accession>
<keyword evidence="10" id="KW-0472">Membrane</keyword>
<dbReference type="EMBL" id="AP008991">
    <property type="protein sequence ID" value="BAE96401.1"/>
    <property type="molecule type" value="Genomic_DNA"/>
</dbReference>
<evidence type="ECO:0000256" key="10">
    <source>
        <dbReference type="ARBA" id="ARBA00023136"/>
    </source>
</evidence>
<dbReference type="GO" id="GO:0015078">
    <property type="term" value="F:proton transmembrane transporter activity"/>
    <property type="evidence" value="ECO:0007669"/>
    <property type="project" value="InterPro"/>
</dbReference>
<evidence type="ECO:0000256" key="5">
    <source>
        <dbReference type="ARBA" id="ARBA00022692"/>
    </source>
</evidence>
<evidence type="ECO:0000256" key="9">
    <source>
        <dbReference type="ARBA" id="ARBA00023128"/>
    </source>
</evidence>
<protein>
    <recommendedName>
        <fullName evidence="12">ATP synthase complex subunit 8</fullName>
    </recommendedName>
</protein>
<evidence type="ECO:0000256" key="6">
    <source>
        <dbReference type="ARBA" id="ARBA00022781"/>
    </source>
</evidence>
<evidence type="ECO:0000256" key="1">
    <source>
        <dbReference type="ARBA" id="ARBA00004304"/>
    </source>
</evidence>
<dbReference type="GO" id="GO:0015986">
    <property type="term" value="P:proton motive force-driven ATP synthesis"/>
    <property type="evidence" value="ECO:0007669"/>
    <property type="project" value="InterPro"/>
</dbReference>
<evidence type="ECO:0000256" key="7">
    <source>
        <dbReference type="ARBA" id="ARBA00022989"/>
    </source>
</evidence>
<reference evidence="13" key="1">
    <citation type="journal article" date="2006" name="Mol. Phylogenet. Evol.">
        <title>Round and pointed-head grenadier fishes (Actinopterygii: Gadiformes) represent a single sister group: evidence from the complete mitochondrial genome sequences.</title>
        <authorList>
            <person name="Satoh T.P."/>
            <person name="Miya M."/>
            <person name="Endo H."/>
            <person name="Nishida M."/>
        </authorList>
    </citation>
    <scope>NUCLEOTIDE SEQUENCE</scope>
</reference>
<evidence type="ECO:0000256" key="2">
    <source>
        <dbReference type="ARBA" id="ARBA00008892"/>
    </source>
</evidence>
<keyword evidence="6 12" id="KW-0375">Hydrogen ion transport</keyword>
<keyword evidence="5 12" id="KW-0812">Transmembrane</keyword>
<evidence type="ECO:0000256" key="4">
    <source>
        <dbReference type="ARBA" id="ARBA00022547"/>
    </source>
</evidence>
<dbReference type="InterPro" id="IPR001421">
    <property type="entry name" value="ATP8_metazoa"/>
</dbReference>
<evidence type="ECO:0000256" key="11">
    <source>
        <dbReference type="ARBA" id="ARBA00023310"/>
    </source>
</evidence>
<evidence type="ECO:0000256" key="3">
    <source>
        <dbReference type="ARBA" id="ARBA00022448"/>
    </source>
</evidence>
<keyword evidence="8 12" id="KW-0406">Ion transport</keyword>
<keyword evidence="7" id="KW-1133">Transmembrane helix</keyword>
<evidence type="ECO:0000313" key="13">
    <source>
        <dbReference type="EMBL" id="BAE96401.1"/>
    </source>
</evidence>
<dbReference type="AlphaFoldDB" id="Q17U67"/>
<sequence>MPQLNTAPWLTTMLFAWSVLLSILLVQVVNFFPPCELRPEELTPHLTSPWSWPW</sequence>